<dbReference type="CDD" id="cd03677">
    <property type="entry name" value="MM_CoA_mutase_beta"/>
    <property type="match status" value="1"/>
</dbReference>
<dbReference type="GO" id="GO:0031419">
    <property type="term" value="F:cobalamin binding"/>
    <property type="evidence" value="ECO:0007669"/>
    <property type="project" value="UniProtKB-KW"/>
</dbReference>
<accession>A0A1H0WHU4</accession>
<comment type="cofactor">
    <cofactor evidence="1">
        <name>adenosylcob(III)alamin</name>
        <dbReference type="ChEBI" id="CHEBI:18408"/>
    </cofactor>
</comment>
<dbReference type="GO" id="GO:0046872">
    <property type="term" value="F:metal ion binding"/>
    <property type="evidence" value="ECO:0007669"/>
    <property type="project" value="InterPro"/>
</dbReference>
<evidence type="ECO:0000256" key="1">
    <source>
        <dbReference type="ARBA" id="ARBA00001922"/>
    </source>
</evidence>
<dbReference type="InterPro" id="IPR006099">
    <property type="entry name" value="MeMalonylCoA_mutase_a/b_cat"/>
</dbReference>
<dbReference type="InterPro" id="IPR058549">
    <property type="entry name" value="MeMalonylCoA_mutase_a/b_site"/>
</dbReference>
<dbReference type="Gene3D" id="3.40.50.280">
    <property type="entry name" value="Cobalamin-binding domain"/>
    <property type="match status" value="1"/>
</dbReference>
<dbReference type="PANTHER" id="PTHR48101">
    <property type="entry name" value="METHYLMALONYL-COA MUTASE, MITOCHONDRIAL-RELATED"/>
    <property type="match status" value="1"/>
</dbReference>
<dbReference type="SUPFAM" id="SSF51703">
    <property type="entry name" value="Cobalamin (vitamin B12)-dependent enzymes"/>
    <property type="match status" value="1"/>
</dbReference>
<keyword evidence="9" id="KW-1185">Reference proteome</keyword>
<evidence type="ECO:0000256" key="4">
    <source>
        <dbReference type="ARBA" id="ARBA00022628"/>
    </source>
</evidence>
<dbReference type="EC" id="5.4.99.2" evidence="3"/>
<evidence type="ECO:0000256" key="2">
    <source>
        <dbReference type="ARBA" id="ARBA00008465"/>
    </source>
</evidence>
<dbReference type="InterPro" id="IPR036724">
    <property type="entry name" value="Cobalamin-bd_sf"/>
</dbReference>
<dbReference type="EMBL" id="FNJU01000011">
    <property type="protein sequence ID" value="SDP90294.1"/>
    <property type="molecule type" value="Genomic_DNA"/>
</dbReference>
<dbReference type="GO" id="GO:0019678">
    <property type="term" value="P:propionate metabolic process, methylmalonyl pathway"/>
    <property type="evidence" value="ECO:0007669"/>
    <property type="project" value="TreeGrafter"/>
</dbReference>
<evidence type="ECO:0000256" key="5">
    <source>
        <dbReference type="ARBA" id="ARBA00023235"/>
    </source>
</evidence>
<dbReference type="Pfam" id="PF01642">
    <property type="entry name" value="MM_CoA_mutase"/>
    <property type="match status" value="1"/>
</dbReference>
<dbReference type="PANTHER" id="PTHR48101:SF4">
    <property type="entry name" value="METHYLMALONYL-COA MUTASE, MITOCHONDRIAL"/>
    <property type="match status" value="1"/>
</dbReference>
<dbReference type="Gene3D" id="3.20.20.240">
    <property type="entry name" value="Methylmalonyl-CoA mutase"/>
    <property type="match status" value="1"/>
</dbReference>
<dbReference type="InterPro" id="IPR016176">
    <property type="entry name" value="Cbl-dep_enz_cat"/>
</dbReference>
<keyword evidence="5" id="KW-0413">Isomerase</keyword>
<sequence length="675" mass="75965">MGIHESKRITFDKTDAKTWKEEVIKILKGAPFETLLTNTYENITIKPLYTKKDIEPIKHLHTLPGEKPFNRGSNSFGYTVQPWLIAQGVDVDNLETFNEEVREELAIKQKMIHFYVADSNIPSNGLTVNTKEELSQALQDIPIMGTPILVNTGANSLPFLSVFIEYCASHCISMEKLEGTVGMDPLHVLVKNANIPYSFESLYDAMAFKLLWAKEHAPQLKTIIVNSEAYHNGGASAVSELAYTLATATDYLNECIERGISIHDLAPRMTFCFSIGSHFFMEIAKLRAAKIVWATIVEAFGGSAEDQKMRIHAQTSSYTKAIYDPYVNIIRSTVESFAAAMGGIESLHVEPFDKQNQRDNRSFSRRIARNTQLILQEEALLTKVIDPCGGSYYIESITNELAEKAYKLFRQVEAKGGMLEALKSGFPQKDIEQTAINRKMNVEVRKDRIVGTNMFVNMSEQPLTKLTVKDKLPSEKKRKSLEESLNSMIANVSLPLKITRDQLLKANELEEPLKITPIKQHRLTEDFEALRLSSDHYLLKNGQRPKVGLLILGNISSSKTKSDFAKGFFEAGGFELESSASLNNVNEVMEYIHSRNLSSYVLCGRDEAYLDLFNDEFAKSLTNIRFYLIGKPIKSVVEKCSSIGLVQFIHEKTNCYETLLALQLKMGVTQNEEAN</sequence>
<dbReference type="PROSITE" id="PS00544">
    <property type="entry name" value="METMALONYL_COA_MUTASE"/>
    <property type="match status" value="1"/>
</dbReference>
<dbReference type="STRING" id="930152.SAMN05216565_111135"/>
<gene>
    <name evidence="8" type="ORF">SAMN05216565_111135</name>
</gene>
<evidence type="ECO:0000256" key="6">
    <source>
        <dbReference type="ARBA" id="ARBA00023285"/>
    </source>
</evidence>
<dbReference type="GO" id="GO:0005737">
    <property type="term" value="C:cytoplasm"/>
    <property type="evidence" value="ECO:0007669"/>
    <property type="project" value="TreeGrafter"/>
</dbReference>
<evidence type="ECO:0000313" key="9">
    <source>
        <dbReference type="Proteomes" id="UP000199159"/>
    </source>
</evidence>
<feature type="domain" description="Methylmalonyl-CoA mutase alpha/beta chain catalytic" evidence="7">
    <location>
        <begin position="39"/>
        <end position="483"/>
    </location>
</feature>
<dbReference type="SUPFAM" id="SSF52242">
    <property type="entry name" value="Cobalamin (vitamin B12)-binding domain"/>
    <property type="match status" value="1"/>
</dbReference>
<dbReference type="OrthoDB" id="9762378at2"/>
<keyword evidence="6" id="KW-0170">Cobalt</keyword>
<dbReference type="GO" id="GO:0004494">
    <property type="term" value="F:methylmalonyl-CoA mutase activity"/>
    <property type="evidence" value="ECO:0007669"/>
    <property type="project" value="UniProtKB-EC"/>
</dbReference>
<evidence type="ECO:0000256" key="3">
    <source>
        <dbReference type="ARBA" id="ARBA00012398"/>
    </source>
</evidence>
<name>A0A1H0WHU4_9BACI</name>
<dbReference type="Proteomes" id="UP000199159">
    <property type="component" value="Unassembled WGS sequence"/>
</dbReference>
<comment type="similarity">
    <text evidence="2">Belongs to the methylmalonyl-CoA mutase family.</text>
</comment>
<dbReference type="RefSeq" id="WP_090857732.1">
    <property type="nucleotide sequence ID" value="NZ_FNJU01000011.1"/>
</dbReference>
<dbReference type="AlphaFoldDB" id="A0A1H0WHU4"/>
<organism evidence="8 9">
    <name type="scientific">Litchfieldia salsa</name>
    <dbReference type="NCBI Taxonomy" id="930152"/>
    <lineage>
        <taxon>Bacteria</taxon>
        <taxon>Bacillati</taxon>
        <taxon>Bacillota</taxon>
        <taxon>Bacilli</taxon>
        <taxon>Bacillales</taxon>
        <taxon>Bacillaceae</taxon>
        <taxon>Litchfieldia</taxon>
    </lineage>
</organism>
<protein>
    <recommendedName>
        <fullName evidence="3">methylmalonyl-CoA mutase</fullName>
        <ecNumber evidence="3">5.4.99.2</ecNumber>
    </recommendedName>
</protein>
<proteinExistence type="inferred from homology"/>
<evidence type="ECO:0000259" key="7">
    <source>
        <dbReference type="Pfam" id="PF01642"/>
    </source>
</evidence>
<keyword evidence="4" id="KW-0846">Cobalamin</keyword>
<evidence type="ECO:0000313" key="8">
    <source>
        <dbReference type="EMBL" id="SDP90294.1"/>
    </source>
</evidence>
<reference evidence="9" key="1">
    <citation type="submission" date="2016-10" db="EMBL/GenBank/DDBJ databases">
        <authorList>
            <person name="Varghese N."/>
            <person name="Submissions S."/>
        </authorList>
    </citation>
    <scope>NUCLEOTIDE SEQUENCE [LARGE SCALE GENOMIC DNA]</scope>
    <source>
        <strain evidence="9">IBRC-M10078</strain>
    </source>
</reference>